<comment type="caution">
    <text evidence="3">The sequence shown here is derived from an EMBL/GenBank/DDBJ whole genome shotgun (WGS) entry which is preliminary data.</text>
</comment>
<evidence type="ECO:0008006" key="5">
    <source>
        <dbReference type="Google" id="ProtNLM"/>
    </source>
</evidence>
<feature type="compositionally biased region" description="Basic and acidic residues" evidence="1">
    <location>
        <begin position="74"/>
        <end position="83"/>
    </location>
</feature>
<accession>A0AAE0YEB8</accession>
<dbReference type="EMBL" id="JAWDGP010006323">
    <property type="protein sequence ID" value="KAK3743059.1"/>
    <property type="molecule type" value="Genomic_DNA"/>
</dbReference>
<feature type="chain" id="PRO_5042247177" description="Secreted protein" evidence="2">
    <location>
        <begin position="24"/>
        <end position="83"/>
    </location>
</feature>
<keyword evidence="2" id="KW-0732">Signal</keyword>
<dbReference type="AlphaFoldDB" id="A0AAE0YEB8"/>
<evidence type="ECO:0000256" key="2">
    <source>
        <dbReference type="SAM" id="SignalP"/>
    </source>
</evidence>
<reference evidence="3" key="1">
    <citation type="journal article" date="2023" name="G3 (Bethesda)">
        <title>A reference genome for the long-term kleptoplast-retaining sea slug Elysia crispata morphotype clarki.</title>
        <authorList>
            <person name="Eastman K.E."/>
            <person name="Pendleton A.L."/>
            <person name="Shaikh M.A."/>
            <person name="Suttiyut T."/>
            <person name="Ogas R."/>
            <person name="Tomko P."/>
            <person name="Gavelis G."/>
            <person name="Widhalm J.R."/>
            <person name="Wisecaver J.H."/>
        </authorList>
    </citation>
    <scope>NUCLEOTIDE SEQUENCE</scope>
    <source>
        <strain evidence="3">ECLA1</strain>
    </source>
</reference>
<protein>
    <recommendedName>
        <fullName evidence="5">Secreted protein</fullName>
    </recommendedName>
</protein>
<gene>
    <name evidence="3" type="ORF">RRG08_063925</name>
</gene>
<evidence type="ECO:0000256" key="1">
    <source>
        <dbReference type="SAM" id="MobiDB-lite"/>
    </source>
</evidence>
<feature type="region of interest" description="Disordered" evidence="1">
    <location>
        <begin position="32"/>
        <end position="83"/>
    </location>
</feature>
<name>A0AAE0YEB8_9GAST</name>
<feature type="signal peptide" evidence="2">
    <location>
        <begin position="1"/>
        <end position="23"/>
    </location>
</feature>
<sequence length="83" mass="9217">MSDRRRQHLVQLRFVAAATLLLAQPERWPGLPALRDQEAGTPSNRCCSEQVIPGAGSPPRSGLASSLPRATRQTQRERAWDNK</sequence>
<organism evidence="3 4">
    <name type="scientific">Elysia crispata</name>
    <name type="common">lettuce slug</name>
    <dbReference type="NCBI Taxonomy" id="231223"/>
    <lineage>
        <taxon>Eukaryota</taxon>
        <taxon>Metazoa</taxon>
        <taxon>Spiralia</taxon>
        <taxon>Lophotrochozoa</taxon>
        <taxon>Mollusca</taxon>
        <taxon>Gastropoda</taxon>
        <taxon>Heterobranchia</taxon>
        <taxon>Euthyneura</taxon>
        <taxon>Panpulmonata</taxon>
        <taxon>Sacoglossa</taxon>
        <taxon>Placobranchoidea</taxon>
        <taxon>Plakobranchidae</taxon>
        <taxon>Elysia</taxon>
    </lineage>
</organism>
<keyword evidence="4" id="KW-1185">Reference proteome</keyword>
<evidence type="ECO:0000313" key="3">
    <source>
        <dbReference type="EMBL" id="KAK3743059.1"/>
    </source>
</evidence>
<proteinExistence type="predicted"/>
<dbReference type="Proteomes" id="UP001283361">
    <property type="component" value="Unassembled WGS sequence"/>
</dbReference>
<evidence type="ECO:0000313" key="4">
    <source>
        <dbReference type="Proteomes" id="UP001283361"/>
    </source>
</evidence>